<accession>A0A381Z8V4</accession>
<organism evidence="1">
    <name type="scientific">marine metagenome</name>
    <dbReference type="NCBI Taxonomy" id="408172"/>
    <lineage>
        <taxon>unclassified sequences</taxon>
        <taxon>metagenomes</taxon>
        <taxon>ecological metagenomes</taxon>
    </lineage>
</organism>
<dbReference type="EMBL" id="UINC01020412">
    <property type="protein sequence ID" value="SVA85735.1"/>
    <property type="molecule type" value="Genomic_DNA"/>
</dbReference>
<sequence>MTLKYCQGPDCHTYTTQDRLKGTKPNKTYQTRRRSRMYYGQGNFCDQRCMYDWFDTFGEQAINHFGRTTEVKHLTEDNAWVKDYDWRNGSYNNDERTYYSVNKITKEQRPLTEAQYRDNNYTINTGE</sequence>
<reference evidence="1" key="1">
    <citation type="submission" date="2018-05" db="EMBL/GenBank/DDBJ databases">
        <authorList>
            <person name="Lanie J.A."/>
            <person name="Ng W.-L."/>
            <person name="Kazmierczak K.M."/>
            <person name="Andrzejewski T.M."/>
            <person name="Davidsen T.M."/>
            <person name="Wayne K.J."/>
            <person name="Tettelin H."/>
            <person name="Glass J.I."/>
            <person name="Rusch D."/>
            <person name="Podicherti R."/>
            <person name="Tsui H.-C.T."/>
            <person name="Winkler M.E."/>
        </authorList>
    </citation>
    <scope>NUCLEOTIDE SEQUENCE</scope>
</reference>
<name>A0A381Z8V4_9ZZZZ</name>
<dbReference type="AlphaFoldDB" id="A0A381Z8V4"/>
<evidence type="ECO:0000313" key="1">
    <source>
        <dbReference type="EMBL" id="SVA85735.1"/>
    </source>
</evidence>
<protein>
    <submittedName>
        <fullName evidence="1">Uncharacterized protein</fullName>
    </submittedName>
</protein>
<gene>
    <name evidence="1" type="ORF">METZ01_LOCUS138589</name>
</gene>
<proteinExistence type="predicted"/>